<dbReference type="Proteomes" id="UP001473302">
    <property type="component" value="Unassembled WGS sequence"/>
</dbReference>
<accession>A0ABP9ZAA0</accession>
<organism evidence="1 2">
    <name type="scientific">Mucor flavus</name>
    <dbReference type="NCBI Taxonomy" id="439312"/>
    <lineage>
        <taxon>Eukaryota</taxon>
        <taxon>Fungi</taxon>
        <taxon>Fungi incertae sedis</taxon>
        <taxon>Mucoromycota</taxon>
        <taxon>Mucoromycotina</taxon>
        <taxon>Mucoromycetes</taxon>
        <taxon>Mucorales</taxon>
        <taxon>Mucorineae</taxon>
        <taxon>Mucoraceae</taxon>
        <taxon>Mucor</taxon>
    </lineage>
</organism>
<name>A0ABP9ZAA0_9FUNG</name>
<comment type="caution">
    <text evidence="1">The sequence shown here is derived from an EMBL/GenBank/DDBJ whole genome shotgun (WGS) entry which is preliminary data.</text>
</comment>
<sequence>MSKSDRLFYSGIYFVDASRDNIVVADILDNNIYAMVNGFVELLHKPVEYRDNGETDYKMNYVTPFVESVFHLLDRFQIYRGLPFDCFNSSDVSILRGQISYAKFVEIGGSEVGAVEVKSFLTSPVDIDNAIIRLGKITKRMLHVRVLKAKPAREFFTFGVTAYGSVVEYYIHRYHSPAVASSSPSSPTPLPVYTFELIERRSLPTLPTTFTHMYLSLKYLIHYKKLMEDSLAEDSDIDNRT</sequence>
<proteinExistence type="predicted"/>
<dbReference type="EMBL" id="BAABUK010000029">
    <property type="protein sequence ID" value="GAA5816038.1"/>
    <property type="molecule type" value="Genomic_DNA"/>
</dbReference>
<evidence type="ECO:0000313" key="2">
    <source>
        <dbReference type="Proteomes" id="UP001473302"/>
    </source>
</evidence>
<evidence type="ECO:0000313" key="1">
    <source>
        <dbReference type="EMBL" id="GAA5816038.1"/>
    </source>
</evidence>
<gene>
    <name evidence="1" type="ORF">MFLAVUS_009560</name>
</gene>
<reference evidence="1 2" key="1">
    <citation type="submission" date="2024-04" db="EMBL/GenBank/DDBJ databases">
        <title>genome sequences of Mucor flavus KT1a and Helicostylum pulchrum KT1b strains isolated from the surface of a dry-aged beef.</title>
        <authorList>
            <person name="Toyotome T."/>
            <person name="Hosono M."/>
            <person name="Torimaru M."/>
            <person name="Fukuda K."/>
            <person name="Mikami N."/>
        </authorList>
    </citation>
    <scope>NUCLEOTIDE SEQUENCE [LARGE SCALE GENOMIC DNA]</scope>
    <source>
        <strain evidence="1 2">KT1a</strain>
    </source>
</reference>
<protein>
    <submittedName>
        <fullName evidence="1">Uncharacterized protein</fullName>
    </submittedName>
</protein>
<keyword evidence="2" id="KW-1185">Reference proteome</keyword>